<dbReference type="Proteomes" id="UP000270296">
    <property type="component" value="Unassembled WGS sequence"/>
</dbReference>
<evidence type="ECO:0000313" key="1">
    <source>
        <dbReference type="EMBL" id="VDO93947.1"/>
    </source>
</evidence>
<accession>A0A183ICH1</accession>
<reference evidence="1 2" key="2">
    <citation type="submission" date="2018-11" db="EMBL/GenBank/DDBJ databases">
        <authorList>
            <consortium name="Pathogen Informatics"/>
        </authorList>
    </citation>
    <scope>NUCLEOTIDE SEQUENCE [LARGE SCALE GENOMIC DNA]</scope>
</reference>
<evidence type="ECO:0000313" key="3">
    <source>
        <dbReference type="WBParaSite" id="SBAD_0000137201-mRNA-1"/>
    </source>
</evidence>
<keyword evidence="2" id="KW-1185">Reference proteome</keyword>
<dbReference type="EMBL" id="UZAM01006785">
    <property type="protein sequence ID" value="VDO93947.1"/>
    <property type="molecule type" value="Genomic_DNA"/>
</dbReference>
<organism evidence="3">
    <name type="scientific">Soboliphyme baturini</name>
    <dbReference type="NCBI Taxonomy" id="241478"/>
    <lineage>
        <taxon>Eukaryota</taxon>
        <taxon>Metazoa</taxon>
        <taxon>Ecdysozoa</taxon>
        <taxon>Nematoda</taxon>
        <taxon>Enoplea</taxon>
        <taxon>Dorylaimia</taxon>
        <taxon>Dioctophymatida</taxon>
        <taxon>Dioctophymatoidea</taxon>
        <taxon>Soboliphymatidae</taxon>
        <taxon>Soboliphyme</taxon>
    </lineage>
</organism>
<dbReference type="AlphaFoldDB" id="A0A183ICH1"/>
<dbReference type="OrthoDB" id="419889at2759"/>
<gene>
    <name evidence="1" type="ORF">SBAD_LOCUS1315</name>
</gene>
<reference evidence="3" key="1">
    <citation type="submission" date="2016-06" db="UniProtKB">
        <authorList>
            <consortium name="WormBaseParasite"/>
        </authorList>
    </citation>
    <scope>IDENTIFICATION</scope>
</reference>
<evidence type="ECO:0000313" key="2">
    <source>
        <dbReference type="Proteomes" id="UP000270296"/>
    </source>
</evidence>
<proteinExistence type="predicted"/>
<name>A0A183ICH1_9BILA</name>
<protein>
    <submittedName>
        <fullName evidence="3">Reverse transcriptase</fullName>
    </submittedName>
</protein>
<sequence length="92" mass="10429">MMSASSEEEVVLKYAKLTEHAIAPTKHKGSSVMFELYSAYDYVIGPLSTFQPMKYTELTEELERNFLRLLPATQTDERAVRLNGCVEIVVVL</sequence>
<dbReference type="WBParaSite" id="SBAD_0000137201-mRNA-1">
    <property type="protein sequence ID" value="SBAD_0000137201-mRNA-1"/>
    <property type="gene ID" value="SBAD_0000137201"/>
</dbReference>